<proteinExistence type="inferred from homology"/>
<organism evidence="6 7">
    <name type="scientific">Pantoea deleyi</name>
    <dbReference type="NCBI Taxonomy" id="470932"/>
    <lineage>
        <taxon>Bacteria</taxon>
        <taxon>Pseudomonadati</taxon>
        <taxon>Pseudomonadota</taxon>
        <taxon>Gammaproteobacteria</taxon>
        <taxon>Enterobacterales</taxon>
        <taxon>Erwiniaceae</taxon>
        <taxon>Pantoea</taxon>
    </lineage>
</organism>
<evidence type="ECO:0000313" key="7">
    <source>
        <dbReference type="Proteomes" id="UP000317747"/>
    </source>
</evidence>
<dbReference type="InterPro" id="IPR036388">
    <property type="entry name" value="WH-like_DNA-bd_sf"/>
</dbReference>
<dbReference type="SUPFAM" id="SSF53850">
    <property type="entry name" value="Periplasmic binding protein-like II"/>
    <property type="match status" value="1"/>
</dbReference>
<comment type="caution">
    <text evidence="6">The sequence shown here is derived from an EMBL/GenBank/DDBJ whole genome shotgun (WGS) entry which is preliminary data.</text>
</comment>
<protein>
    <submittedName>
        <fullName evidence="6">LysR family transcriptional regulator</fullName>
    </submittedName>
</protein>
<evidence type="ECO:0000259" key="5">
    <source>
        <dbReference type="PROSITE" id="PS50931"/>
    </source>
</evidence>
<evidence type="ECO:0000256" key="3">
    <source>
        <dbReference type="ARBA" id="ARBA00023125"/>
    </source>
</evidence>
<dbReference type="PROSITE" id="PS50931">
    <property type="entry name" value="HTH_LYSR"/>
    <property type="match status" value="1"/>
</dbReference>
<dbReference type="GO" id="GO:0000976">
    <property type="term" value="F:transcription cis-regulatory region binding"/>
    <property type="evidence" value="ECO:0007669"/>
    <property type="project" value="TreeGrafter"/>
</dbReference>
<evidence type="ECO:0000256" key="1">
    <source>
        <dbReference type="ARBA" id="ARBA00009437"/>
    </source>
</evidence>
<dbReference type="EMBL" id="VHJA01000052">
    <property type="protein sequence ID" value="TPV42832.1"/>
    <property type="molecule type" value="Genomic_DNA"/>
</dbReference>
<evidence type="ECO:0000256" key="2">
    <source>
        <dbReference type="ARBA" id="ARBA00023015"/>
    </source>
</evidence>
<sequence>MFKTTLEQWYLLDEVVNAGSFALAAEKNHRSQSSLSYQLSLLQQRLGMTLLEQEGRRAVLSAEGHQLLAQVRPLLEGFGALEARAHALQRGERSRIDLMVDATLPKPLLFDVLRTFQQRYPHVRIWFSEIVRSETPDRLAEYQADLWLVAQYGAEPLAGESLMSVDFVAVAHRDHPLHREPAPLDATTLARWPCVTILDRQQQQQSEVNGEQAENWSFTTLSAAIEAVQHQLGYGWLPEQNIAALLESGELRPLPLRQGRRRSSTLVMHMNEERLPGNSAIAALAQMFIERVAREKQNVKS</sequence>
<comment type="similarity">
    <text evidence="1">Belongs to the LysR transcriptional regulatory family.</text>
</comment>
<dbReference type="AlphaFoldDB" id="A0A506QA84"/>
<dbReference type="InterPro" id="IPR000847">
    <property type="entry name" value="LysR_HTH_N"/>
</dbReference>
<dbReference type="Gene3D" id="3.40.190.290">
    <property type="match status" value="1"/>
</dbReference>
<evidence type="ECO:0000313" key="6">
    <source>
        <dbReference type="EMBL" id="TPV42832.1"/>
    </source>
</evidence>
<keyword evidence="7" id="KW-1185">Reference proteome</keyword>
<accession>A0A506QA84</accession>
<dbReference type="Pfam" id="PF03466">
    <property type="entry name" value="LysR_substrate"/>
    <property type="match status" value="1"/>
</dbReference>
<gene>
    <name evidence="6" type="ORF">FJW01_08375</name>
</gene>
<keyword evidence="3" id="KW-0238">DNA-binding</keyword>
<feature type="domain" description="HTH lysR-type" evidence="5">
    <location>
        <begin position="4"/>
        <end position="61"/>
    </location>
</feature>
<dbReference type="PANTHER" id="PTHR30126:SF88">
    <property type="entry name" value="TRANSCRIPTIONAL REGULATOR-RELATED"/>
    <property type="match status" value="1"/>
</dbReference>
<keyword evidence="2" id="KW-0805">Transcription regulation</keyword>
<dbReference type="GO" id="GO:0003700">
    <property type="term" value="F:DNA-binding transcription factor activity"/>
    <property type="evidence" value="ECO:0007669"/>
    <property type="project" value="InterPro"/>
</dbReference>
<reference evidence="6 7" key="1">
    <citation type="submission" date="2019-06" db="EMBL/GenBank/DDBJ databases">
        <title>Taxogenomics and systematics of the genus Pantoea.</title>
        <authorList>
            <person name="Tambong J.T."/>
        </authorList>
    </citation>
    <scope>NUCLEOTIDE SEQUENCE [LARGE SCALE GENOMIC DNA]</scope>
    <source>
        <strain evidence="6 7">LMG 24200</strain>
    </source>
</reference>
<dbReference type="OrthoDB" id="6988449at2"/>
<dbReference type="Pfam" id="PF00126">
    <property type="entry name" value="HTH_1"/>
    <property type="match status" value="1"/>
</dbReference>
<keyword evidence="4" id="KW-0804">Transcription</keyword>
<dbReference type="Proteomes" id="UP000317747">
    <property type="component" value="Unassembled WGS sequence"/>
</dbReference>
<dbReference type="InterPro" id="IPR005119">
    <property type="entry name" value="LysR_subst-bd"/>
</dbReference>
<evidence type="ECO:0000256" key="4">
    <source>
        <dbReference type="ARBA" id="ARBA00023163"/>
    </source>
</evidence>
<dbReference type="PANTHER" id="PTHR30126">
    <property type="entry name" value="HTH-TYPE TRANSCRIPTIONAL REGULATOR"/>
    <property type="match status" value="1"/>
</dbReference>
<dbReference type="Gene3D" id="1.10.10.10">
    <property type="entry name" value="Winged helix-like DNA-binding domain superfamily/Winged helix DNA-binding domain"/>
    <property type="match status" value="1"/>
</dbReference>
<dbReference type="SUPFAM" id="SSF46785">
    <property type="entry name" value="Winged helix' DNA-binding domain"/>
    <property type="match status" value="1"/>
</dbReference>
<dbReference type="InterPro" id="IPR036390">
    <property type="entry name" value="WH_DNA-bd_sf"/>
</dbReference>
<dbReference type="RefSeq" id="WP_128084284.1">
    <property type="nucleotide sequence ID" value="NZ_CP071405.1"/>
</dbReference>
<name>A0A506QA84_9GAMM</name>